<dbReference type="EMBL" id="OBQK01000021">
    <property type="protein sequence ID" value="SOC58033.1"/>
    <property type="molecule type" value="Genomic_DNA"/>
</dbReference>
<organism evidence="2 3">
    <name type="scientific">Ornithinimicrobium cerasi</name>
    <dbReference type="NCBI Taxonomy" id="2248773"/>
    <lineage>
        <taxon>Bacteria</taxon>
        <taxon>Bacillati</taxon>
        <taxon>Actinomycetota</taxon>
        <taxon>Actinomycetes</taxon>
        <taxon>Micrococcales</taxon>
        <taxon>Ornithinimicrobiaceae</taxon>
        <taxon>Ornithinimicrobium</taxon>
    </lineage>
</organism>
<keyword evidence="3" id="KW-1185">Reference proteome</keyword>
<sequence length="132" mass="13685">MGRQLEHEVGSQGARRATGRDHEERTALLEEDDGTFAASTTGSVPGGPLDALAAVASVLSSRFGEASAQNLVGTVPEVRWRLPDGTRLSATAGDEARGGTPVTLSREKLPSPEDVAAARAELAALLDAARPR</sequence>
<name>A0A285VVP7_9MICO</name>
<accession>A0A285VVP7</accession>
<gene>
    <name evidence="2" type="ORF">SAMN05421879_1213</name>
</gene>
<feature type="compositionally biased region" description="Basic and acidic residues" evidence="1">
    <location>
        <begin position="18"/>
        <end position="28"/>
    </location>
</feature>
<evidence type="ECO:0000313" key="3">
    <source>
        <dbReference type="Proteomes" id="UP000219688"/>
    </source>
</evidence>
<feature type="region of interest" description="Disordered" evidence="1">
    <location>
        <begin position="89"/>
        <end position="112"/>
    </location>
</feature>
<dbReference type="RefSeq" id="WP_097189286.1">
    <property type="nucleotide sequence ID" value="NZ_OBQK01000021.1"/>
</dbReference>
<evidence type="ECO:0000313" key="2">
    <source>
        <dbReference type="EMBL" id="SOC58033.1"/>
    </source>
</evidence>
<feature type="region of interest" description="Disordered" evidence="1">
    <location>
        <begin position="1"/>
        <end position="46"/>
    </location>
</feature>
<proteinExistence type="predicted"/>
<dbReference type="AlphaFoldDB" id="A0A285VVP7"/>
<protein>
    <submittedName>
        <fullName evidence="2">Uncharacterized protein</fullName>
    </submittedName>
</protein>
<reference evidence="3" key="1">
    <citation type="submission" date="2017-08" db="EMBL/GenBank/DDBJ databases">
        <authorList>
            <person name="Varghese N."/>
            <person name="Submissions S."/>
        </authorList>
    </citation>
    <scope>NUCLEOTIDE SEQUENCE [LARGE SCALE GENOMIC DNA]</scope>
    <source>
        <strain evidence="3">USBA17B2</strain>
    </source>
</reference>
<evidence type="ECO:0000256" key="1">
    <source>
        <dbReference type="SAM" id="MobiDB-lite"/>
    </source>
</evidence>
<dbReference type="Proteomes" id="UP000219688">
    <property type="component" value="Unassembled WGS sequence"/>
</dbReference>